<evidence type="ECO:0000313" key="1">
    <source>
        <dbReference type="EMBL" id="MPM48490.1"/>
    </source>
</evidence>
<proteinExistence type="predicted"/>
<evidence type="ECO:0008006" key="2">
    <source>
        <dbReference type="Google" id="ProtNLM"/>
    </source>
</evidence>
<accession>A0A645A5P0</accession>
<sequence>MKIEWKLKAIKLANHRYAYRMRVGSYRVLFNILETVEIISIEEVRKRDERTYSV</sequence>
<dbReference type="InterPro" id="IPR035093">
    <property type="entry name" value="RelE/ParE_toxin_dom_sf"/>
</dbReference>
<name>A0A645A5P0_9ZZZZ</name>
<dbReference type="EMBL" id="VSSQ01012120">
    <property type="protein sequence ID" value="MPM48490.1"/>
    <property type="molecule type" value="Genomic_DNA"/>
</dbReference>
<dbReference type="Gene3D" id="3.30.2310.20">
    <property type="entry name" value="RelE-like"/>
    <property type="match status" value="1"/>
</dbReference>
<dbReference type="AlphaFoldDB" id="A0A645A5P0"/>
<dbReference type="SUPFAM" id="SSF143011">
    <property type="entry name" value="RelE-like"/>
    <property type="match status" value="1"/>
</dbReference>
<comment type="caution">
    <text evidence="1">The sequence shown here is derived from an EMBL/GenBank/DDBJ whole genome shotgun (WGS) entry which is preliminary data.</text>
</comment>
<organism evidence="1">
    <name type="scientific">bioreactor metagenome</name>
    <dbReference type="NCBI Taxonomy" id="1076179"/>
    <lineage>
        <taxon>unclassified sequences</taxon>
        <taxon>metagenomes</taxon>
        <taxon>ecological metagenomes</taxon>
    </lineage>
</organism>
<protein>
    <recommendedName>
        <fullName evidence="2">Cytotoxic translational repressor of toxin-antitoxin stability system</fullName>
    </recommendedName>
</protein>
<reference evidence="1" key="1">
    <citation type="submission" date="2019-08" db="EMBL/GenBank/DDBJ databases">
        <authorList>
            <person name="Kucharzyk K."/>
            <person name="Murdoch R.W."/>
            <person name="Higgins S."/>
            <person name="Loffler F."/>
        </authorList>
    </citation>
    <scope>NUCLEOTIDE SEQUENCE</scope>
</reference>
<gene>
    <name evidence="1" type="ORF">SDC9_95215</name>
</gene>